<dbReference type="InterPro" id="IPR044571">
    <property type="entry name" value="P4KG1-8"/>
</dbReference>
<dbReference type="Gramene" id="OB08G25920.1">
    <property type="protein sequence ID" value="OB08G25920.1"/>
    <property type="gene ID" value="OB08G25920"/>
</dbReference>
<dbReference type="eggNOG" id="KOG2381">
    <property type="taxonomic scope" value="Eukaryota"/>
</dbReference>
<keyword evidence="6" id="KW-0067">ATP-binding</keyword>
<comment type="similarity">
    <text evidence="1">Belongs to the PI3/PI4-kinase family. Type II PI4K subfamily.</text>
</comment>
<evidence type="ECO:0000256" key="3">
    <source>
        <dbReference type="ARBA" id="ARBA00022679"/>
    </source>
</evidence>
<evidence type="ECO:0000256" key="4">
    <source>
        <dbReference type="ARBA" id="ARBA00022741"/>
    </source>
</evidence>
<evidence type="ECO:0000256" key="1">
    <source>
        <dbReference type="ARBA" id="ARBA00008941"/>
    </source>
</evidence>
<dbReference type="Proteomes" id="UP000006038">
    <property type="component" value="Chromosome 8"/>
</dbReference>
<dbReference type="AlphaFoldDB" id="J3MU11"/>
<reference evidence="7" key="2">
    <citation type="submission" date="2013-04" db="UniProtKB">
        <authorList>
            <consortium name="EnsemblPlants"/>
        </authorList>
    </citation>
    <scope>IDENTIFICATION</scope>
</reference>
<dbReference type="STRING" id="4533.J3MU11"/>
<evidence type="ECO:0000313" key="7">
    <source>
        <dbReference type="EnsemblPlants" id="OB08G25920.1"/>
    </source>
</evidence>
<accession>J3MU11</accession>
<dbReference type="PANTHER" id="PTHR45800:SF1">
    <property type="entry name" value="1-PHOSPHATIDYLINOSITOL 4-KINASE"/>
    <property type="match status" value="1"/>
</dbReference>
<keyword evidence="4" id="KW-0547">Nucleotide-binding</keyword>
<evidence type="ECO:0000313" key="8">
    <source>
        <dbReference type="Proteomes" id="UP000006038"/>
    </source>
</evidence>
<keyword evidence="8" id="KW-1185">Reference proteome</keyword>
<evidence type="ECO:0000256" key="2">
    <source>
        <dbReference type="ARBA" id="ARBA00012169"/>
    </source>
</evidence>
<name>J3MU11_ORYBR</name>
<protein>
    <recommendedName>
        <fullName evidence="2">1-phosphatidylinositol 4-kinase</fullName>
        <ecNumber evidence="2">2.7.1.67</ecNumber>
    </recommendedName>
</protein>
<reference evidence="7" key="1">
    <citation type="journal article" date="2013" name="Nat. Commun.">
        <title>Whole-genome sequencing of Oryza brachyantha reveals mechanisms underlying Oryza genome evolution.</title>
        <authorList>
            <person name="Chen J."/>
            <person name="Huang Q."/>
            <person name="Gao D."/>
            <person name="Wang J."/>
            <person name="Lang Y."/>
            <person name="Liu T."/>
            <person name="Li B."/>
            <person name="Bai Z."/>
            <person name="Luis Goicoechea J."/>
            <person name="Liang C."/>
            <person name="Chen C."/>
            <person name="Zhang W."/>
            <person name="Sun S."/>
            <person name="Liao Y."/>
            <person name="Zhang X."/>
            <person name="Yang L."/>
            <person name="Song C."/>
            <person name="Wang M."/>
            <person name="Shi J."/>
            <person name="Liu G."/>
            <person name="Liu J."/>
            <person name="Zhou H."/>
            <person name="Zhou W."/>
            <person name="Yu Q."/>
            <person name="An N."/>
            <person name="Chen Y."/>
            <person name="Cai Q."/>
            <person name="Wang B."/>
            <person name="Liu B."/>
            <person name="Min J."/>
            <person name="Huang Y."/>
            <person name="Wu H."/>
            <person name="Li Z."/>
            <person name="Zhang Y."/>
            <person name="Yin Y."/>
            <person name="Song W."/>
            <person name="Jiang J."/>
            <person name="Jackson S.A."/>
            <person name="Wing R.A."/>
            <person name="Wang J."/>
            <person name="Chen M."/>
        </authorList>
    </citation>
    <scope>NUCLEOTIDE SEQUENCE [LARGE SCALE GENOMIC DNA]</scope>
    <source>
        <strain evidence="7">cv. IRGC 101232</strain>
    </source>
</reference>
<organism evidence="7">
    <name type="scientific">Oryza brachyantha</name>
    <name type="common">malo sina</name>
    <dbReference type="NCBI Taxonomy" id="4533"/>
    <lineage>
        <taxon>Eukaryota</taxon>
        <taxon>Viridiplantae</taxon>
        <taxon>Streptophyta</taxon>
        <taxon>Embryophyta</taxon>
        <taxon>Tracheophyta</taxon>
        <taxon>Spermatophyta</taxon>
        <taxon>Magnoliopsida</taxon>
        <taxon>Liliopsida</taxon>
        <taxon>Poales</taxon>
        <taxon>Poaceae</taxon>
        <taxon>BOP clade</taxon>
        <taxon>Oryzoideae</taxon>
        <taxon>Oryzeae</taxon>
        <taxon>Oryzinae</taxon>
        <taxon>Oryza</taxon>
    </lineage>
</organism>
<dbReference type="EC" id="2.7.1.67" evidence="2"/>
<dbReference type="PANTHER" id="PTHR45800">
    <property type="entry name" value="PHOSPHATIDYLINOSITOL 4-KINASE GAMMA"/>
    <property type="match status" value="1"/>
</dbReference>
<keyword evidence="3" id="KW-0808">Transferase</keyword>
<sequence length="171" mass="19427">MLRMELHMIHEASLRVLVISTTFLKEATAYGFCLSEIGEMMSRQFSRKKEEPSELEVVCMEAKKWVEEGEWLLPGANFEGDYDNEPTHFDLDYEDDPVAFEASFVNKLNHVKGNSKNPLSKLAKVNEDEGDNSEFKKHDADICTSPDTTRATFASKLLISPKKLSFSGRNK</sequence>
<evidence type="ECO:0000256" key="6">
    <source>
        <dbReference type="ARBA" id="ARBA00022840"/>
    </source>
</evidence>
<dbReference type="EnsemblPlants" id="OB08G25920.1">
    <property type="protein sequence ID" value="OB08G25920.1"/>
    <property type="gene ID" value="OB08G25920"/>
</dbReference>
<dbReference type="HOGENOM" id="CLU_1566898_0_0_1"/>
<dbReference type="GO" id="GO:0005524">
    <property type="term" value="F:ATP binding"/>
    <property type="evidence" value="ECO:0007669"/>
    <property type="project" value="UniProtKB-KW"/>
</dbReference>
<dbReference type="GO" id="GO:0004430">
    <property type="term" value="F:1-phosphatidylinositol 4-kinase activity"/>
    <property type="evidence" value="ECO:0007669"/>
    <property type="project" value="UniProtKB-EC"/>
</dbReference>
<keyword evidence="5" id="KW-0418">Kinase</keyword>
<evidence type="ECO:0000256" key="5">
    <source>
        <dbReference type="ARBA" id="ARBA00022777"/>
    </source>
</evidence>
<proteinExistence type="inferred from homology"/>